<dbReference type="PANTHER" id="PTHR34966">
    <property type="entry name" value="OSJNBA0043L24.15 PROTEIN"/>
    <property type="match status" value="1"/>
</dbReference>
<sequence>MNQFVQRVANYIANEVLIKGLANSKTFQRFALRTDHSLQQVKKQGTESFEEMTKRAASTVTDGSSSGAAMGTPGGPPAPPLRGFPGFIRAFFKEVQRDLGGGGK</sequence>
<evidence type="ECO:0000313" key="3">
    <source>
        <dbReference type="Proteomes" id="UP001153069"/>
    </source>
</evidence>
<gene>
    <name evidence="2" type="ORF">SEMRO_554_G165540.1</name>
</gene>
<dbReference type="EMBL" id="CAICTM010000553">
    <property type="protein sequence ID" value="CAB9512776.1"/>
    <property type="molecule type" value="Genomic_DNA"/>
</dbReference>
<name>A0A9N8E573_9STRA</name>
<evidence type="ECO:0000313" key="2">
    <source>
        <dbReference type="EMBL" id="CAB9512776.1"/>
    </source>
</evidence>
<keyword evidence="3" id="KW-1185">Reference proteome</keyword>
<dbReference type="AlphaFoldDB" id="A0A9N8E573"/>
<proteinExistence type="predicted"/>
<evidence type="ECO:0000256" key="1">
    <source>
        <dbReference type="SAM" id="MobiDB-lite"/>
    </source>
</evidence>
<feature type="region of interest" description="Disordered" evidence="1">
    <location>
        <begin position="56"/>
        <end position="85"/>
    </location>
</feature>
<dbReference type="PANTHER" id="PTHR34966:SF1">
    <property type="entry name" value="OS04G0508100 PROTEIN"/>
    <property type="match status" value="1"/>
</dbReference>
<comment type="caution">
    <text evidence="2">The sequence shown here is derived from an EMBL/GenBank/DDBJ whole genome shotgun (WGS) entry which is preliminary data.</text>
</comment>
<protein>
    <submittedName>
        <fullName evidence="2">Uncharacterized protein</fullName>
    </submittedName>
</protein>
<dbReference type="OrthoDB" id="2101583at2759"/>
<dbReference type="Proteomes" id="UP001153069">
    <property type="component" value="Unassembled WGS sequence"/>
</dbReference>
<reference evidence="2" key="1">
    <citation type="submission" date="2020-06" db="EMBL/GenBank/DDBJ databases">
        <authorList>
            <consortium name="Plant Systems Biology data submission"/>
        </authorList>
    </citation>
    <scope>NUCLEOTIDE SEQUENCE</scope>
    <source>
        <strain evidence="2">D6</strain>
    </source>
</reference>
<organism evidence="2 3">
    <name type="scientific">Seminavis robusta</name>
    <dbReference type="NCBI Taxonomy" id="568900"/>
    <lineage>
        <taxon>Eukaryota</taxon>
        <taxon>Sar</taxon>
        <taxon>Stramenopiles</taxon>
        <taxon>Ochrophyta</taxon>
        <taxon>Bacillariophyta</taxon>
        <taxon>Bacillariophyceae</taxon>
        <taxon>Bacillariophycidae</taxon>
        <taxon>Naviculales</taxon>
        <taxon>Naviculaceae</taxon>
        <taxon>Seminavis</taxon>
    </lineage>
</organism>
<accession>A0A9N8E573</accession>